<dbReference type="RefSeq" id="WP_344952864.1">
    <property type="nucleotide sequence ID" value="NZ_BAAAZR010000059.1"/>
</dbReference>
<comment type="caution">
    <text evidence="3">The sequence shown here is derived from an EMBL/GenBank/DDBJ whole genome shotgun (WGS) entry which is preliminary data.</text>
</comment>
<accession>A0ABP7JG01</accession>
<evidence type="ECO:0000313" key="3">
    <source>
        <dbReference type="EMBL" id="GAA3844111.1"/>
    </source>
</evidence>
<proteinExistence type="predicted"/>
<keyword evidence="2" id="KW-0472">Membrane</keyword>
<name>A0ABP7JG01_9ACTN</name>
<dbReference type="Proteomes" id="UP001500888">
    <property type="component" value="Unassembled WGS sequence"/>
</dbReference>
<dbReference type="Pfam" id="PF19832">
    <property type="entry name" value="DUF6313"/>
    <property type="match status" value="1"/>
</dbReference>
<evidence type="ECO:0000313" key="4">
    <source>
        <dbReference type="Proteomes" id="UP001500888"/>
    </source>
</evidence>
<evidence type="ECO:0000256" key="2">
    <source>
        <dbReference type="SAM" id="Phobius"/>
    </source>
</evidence>
<gene>
    <name evidence="3" type="ORF">GCM10022226_79010</name>
</gene>
<dbReference type="InterPro" id="IPR046280">
    <property type="entry name" value="DUF6313"/>
</dbReference>
<dbReference type="EMBL" id="BAAAZR010000059">
    <property type="protein sequence ID" value="GAA3844111.1"/>
    <property type="molecule type" value="Genomic_DNA"/>
</dbReference>
<keyword evidence="4" id="KW-1185">Reference proteome</keyword>
<keyword evidence="2" id="KW-1133">Transmembrane helix</keyword>
<protein>
    <submittedName>
        <fullName evidence="3">Uncharacterized protein</fullName>
    </submittedName>
</protein>
<sequence>MTALSKTRYWLLTRAVWLALVLLAVFVVDAVLIGWSAAYEVMIGIKSPAEVAAPVLSWAVSLVGWLMIPAFVGGTAGYLVTRQIEARRTRSEAEVTQALRRQARPPRNSRGGKR</sequence>
<keyword evidence="2" id="KW-0812">Transmembrane</keyword>
<organism evidence="3 4">
    <name type="scientific">Sphaerisporangium flaviroseum</name>
    <dbReference type="NCBI Taxonomy" id="509199"/>
    <lineage>
        <taxon>Bacteria</taxon>
        <taxon>Bacillati</taxon>
        <taxon>Actinomycetota</taxon>
        <taxon>Actinomycetes</taxon>
        <taxon>Streptosporangiales</taxon>
        <taxon>Streptosporangiaceae</taxon>
        <taxon>Sphaerisporangium</taxon>
    </lineage>
</organism>
<feature type="transmembrane region" description="Helical" evidence="2">
    <location>
        <begin position="55"/>
        <end position="80"/>
    </location>
</feature>
<reference evidence="4" key="1">
    <citation type="journal article" date="2019" name="Int. J. Syst. Evol. Microbiol.">
        <title>The Global Catalogue of Microorganisms (GCM) 10K type strain sequencing project: providing services to taxonomists for standard genome sequencing and annotation.</title>
        <authorList>
            <consortium name="The Broad Institute Genomics Platform"/>
            <consortium name="The Broad Institute Genome Sequencing Center for Infectious Disease"/>
            <person name="Wu L."/>
            <person name="Ma J."/>
        </authorList>
    </citation>
    <scope>NUCLEOTIDE SEQUENCE [LARGE SCALE GENOMIC DNA]</scope>
    <source>
        <strain evidence="4">JCM 16908</strain>
    </source>
</reference>
<evidence type="ECO:0000256" key="1">
    <source>
        <dbReference type="SAM" id="MobiDB-lite"/>
    </source>
</evidence>
<feature type="region of interest" description="Disordered" evidence="1">
    <location>
        <begin position="90"/>
        <end position="114"/>
    </location>
</feature>
<feature type="transmembrane region" description="Helical" evidence="2">
    <location>
        <begin position="12"/>
        <end position="35"/>
    </location>
</feature>